<gene>
    <name evidence="2" type="ORF">NP233_g7407</name>
</gene>
<name>A0AAD5VP95_9AGAR</name>
<dbReference type="GO" id="GO:0005739">
    <property type="term" value="C:mitochondrion"/>
    <property type="evidence" value="ECO:0007669"/>
    <property type="project" value="InterPro"/>
</dbReference>
<dbReference type="EMBL" id="JANIEX010000538">
    <property type="protein sequence ID" value="KAJ3565804.1"/>
    <property type="molecule type" value="Genomic_DNA"/>
</dbReference>
<reference evidence="2" key="1">
    <citation type="submission" date="2022-07" db="EMBL/GenBank/DDBJ databases">
        <title>Genome Sequence of Leucocoprinus birnbaumii.</title>
        <authorList>
            <person name="Buettner E."/>
        </authorList>
    </citation>
    <scope>NUCLEOTIDE SEQUENCE</scope>
    <source>
        <strain evidence="2">VT141</strain>
    </source>
</reference>
<evidence type="ECO:0000313" key="3">
    <source>
        <dbReference type="Proteomes" id="UP001213000"/>
    </source>
</evidence>
<feature type="region of interest" description="Disordered" evidence="1">
    <location>
        <begin position="115"/>
        <end position="159"/>
    </location>
</feature>
<accession>A0AAD5VP95</accession>
<dbReference type="GO" id="GO:0003735">
    <property type="term" value="F:structural constituent of ribosome"/>
    <property type="evidence" value="ECO:0007669"/>
    <property type="project" value="InterPro"/>
</dbReference>
<dbReference type="AlphaFoldDB" id="A0AAD5VP95"/>
<evidence type="ECO:0000313" key="2">
    <source>
        <dbReference type="EMBL" id="KAJ3565804.1"/>
    </source>
</evidence>
<dbReference type="InterPro" id="IPR032053">
    <property type="entry name" value="Ribosomal_mS34"/>
</dbReference>
<evidence type="ECO:0000256" key="1">
    <source>
        <dbReference type="SAM" id="MobiDB-lite"/>
    </source>
</evidence>
<proteinExistence type="predicted"/>
<protein>
    <submittedName>
        <fullName evidence="2">Uncharacterized protein</fullName>
    </submittedName>
</protein>
<feature type="compositionally biased region" description="Basic residues" evidence="1">
    <location>
        <begin position="141"/>
        <end position="150"/>
    </location>
</feature>
<dbReference type="Pfam" id="PF16053">
    <property type="entry name" value="MRP-S34"/>
    <property type="match status" value="1"/>
</dbReference>
<organism evidence="2 3">
    <name type="scientific">Leucocoprinus birnbaumii</name>
    <dbReference type="NCBI Taxonomy" id="56174"/>
    <lineage>
        <taxon>Eukaryota</taxon>
        <taxon>Fungi</taxon>
        <taxon>Dikarya</taxon>
        <taxon>Basidiomycota</taxon>
        <taxon>Agaricomycotina</taxon>
        <taxon>Agaricomycetes</taxon>
        <taxon>Agaricomycetidae</taxon>
        <taxon>Agaricales</taxon>
        <taxon>Agaricineae</taxon>
        <taxon>Agaricaceae</taxon>
        <taxon>Leucocoprinus</taxon>
    </lineage>
</organism>
<comment type="caution">
    <text evidence="2">The sequence shown here is derived from an EMBL/GenBank/DDBJ whole genome shotgun (WGS) entry which is preliminary data.</text>
</comment>
<keyword evidence="3" id="KW-1185">Reference proteome</keyword>
<dbReference type="Proteomes" id="UP001213000">
    <property type="component" value="Unassembled WGS sequence"/>
</dbReference>
<feature type="compositionally biased region" description="Polar residues" evidence="1">
    <location>
        <begin position="115"/>
        <end position="125"/>
    </location>
</feature>
<sequence length="159" mass="17544">MHPTLSRQTAALANSISNLLPKKLPPTLSAPENANLYELLSRAPGDVKGKEVHQLRWTYSGKSNSYWKITDARFKCGGKHGKAWGILYMSGKQINEEPKVIRTGLKYTWGEGRSTTRIVPSTSAPKVQAKPKRAAGESSRSKAKSRQRHRSSAEPNSSD</sequence>